<keyword evidence="2" id="KW-0963">Cytoplasm</keyword>
<keyword evidence="6 13" id="KW-0175">Coiled coil</keyword>
<dbReference type="PROSITE" id="PS00411">
    <property type="entry name" value="KINESIN_MOTOR_1"/>
    <property type="match status" value="1"/>
</dbReference>
<dbReference type="GO" id="GO:0003777">
    <property type="term" value="F:microtubule motor activity"/>
    <property type="evidence" value="ECO:0007669"/>
    <property type="project" value="InterPro"/>
</dbReference>
<gene>
    <name evidence="16" type="ORF">HXX76_003046</name>
</gene>
<dbReference type="SUPFAM" id="SSF52540">
    <property type="entry name" value="P-loop containing nucleoside triphosphate hydrolases"/>
    <property type="match status" value="1"/>
</dbReference>
<dbReference type="PANTHER" id="PTHR37739:SF8">
    <property type="entry name" value="KINESIN-LIKE PROTEIN KIN-12D"/>
    <property type="match status" value="1"/>
</dbReference>
<dbReference type="SMART" id="SM00129">
    <property type="entry name" value="KISc"/>
    <property type="match status" value="1"/>
</dbReference>
<feature type="region of interest" description="Disordered" evidence="14">
    <location>
        <begin position="1245"/>
        <end position="1341"/>
    </location>
</feature>
<evidence type="ECO:0000259" key="15">
    <source>
        <dbReference type="PROSITE" id="PS50067"/>
    </source>
</evidence>
<feature type="compositionally biased region" description="Low complexity" evidence="14">
    <location>
        <begin position="700"/>
        <end position="714"/>
    </location>
</feature>
<feature type="region of interest" description="Disordered" evidence="14">
    <location>
        <begin position="1"/>
        <end position="105"/>
    </location>
</feature>
<dbReference type="InterPro" id="IPR019821">
    <property type="entry name" value="Kinesin_motor_CS"/>
</dbReference>
<feature type="compositionally biased region" description="Basic and acidic residues" evidence="14">
    <location>
        <begin position="1069"/>
        <end position="1090"/>
    </location>
</feature>
<dbReference type="EMBL" id="JAEHOC010000004">
    <property type="protein sequence ID" value="KAG2442972.1"/>
    <property type="molecule type" value="Genomic_DNA"/>
</dbReference>
<feature type="region of interest" description="Disordered" evidence="14">
    <location>
        <begin position="1068"/>
        <end position="1090"/>
    </location>
</feature>
<dbReference type="Gene3D" id="3.40.850.10">
    <property type="entry name" value="Kinesin motor domain"/>
    <property type="match status" value="1"/>
</dbReference>
<evidence type="ECO:0000256" key="8">
    <source>
        <dbReference type="ARBA" id="ARBA00023212"/>
    </source>
</evidence>
<comment type="function">
    <text evidence="11">Responsible for microtubule translocation. May be important for the organization of phragmoplast-specific arrays of microtubules. Plays an essential role in stabilizing the mitotic spindle. Required during mitotic cytokinesis.</text>
</comment>
<feature type="compositionally biased region" description="Polar residues" evidence="14">
    <location>
        <begin position="1283"/>
        <end position="1294"/>
    </location>
</feature>
<dbReference type="InterPro" id="IPR044986">
    <property type="entry name" value="KIF15/KIN-12"/>
</dbReference>
<dbReference type="InterPro" id="IPR001752">
    <property type="entry name" value="Kinesin_motor_dom"/>
</dbReference>
<feature type="compositionally biased region" description="Polar residues" evidence="14">
    <location>
        <begin position="1247"/>
        <end position="1259"/>
    </location>
</feature>
<dbReference type="GO" id="GO:0007010">
    <property type="term" value="P:cytoskeleton organization"/>
    <property type="evidence" value="ECO:0007669"/>
    <property type="project" value="UniProtKB-ARBA"/>
</dbReference>
<reference evidence="16" key="1">
    <citation type="journal article" date="2020" name="bioRxiv">
        <title>Comparative genomics of Chlamydomonas.</title>
        <authorList>
            <person name="Craig R.J."/>
            <person name="Hasan A.R."/>
            <person name="Ness R.W."/>
            <person name="Keightley P.D."/>
        </authorList>
    </citation>
    <scope>NUCLEOTIDE SEQUENCE</scope>
    <source>
        <strain evidence="16">SAG 7.73</strain>
    </source>
</reference>
<evidence type="ECO:0000256" key="10">
    <source>
        <dbReference type="ARBA" id="ARBA00034704"/>
    </source>
</evidence>
<feature type="coiled-coil region" evidence="13">
    <location>
        <begin position="845"/>
        <end position="970"/>
    </location>
</feature>
<feature type="binding site" evidence="12">
    <location>
        <begin position="195"/>
        <end position="202"/>
    </location>
    <ligand>
        <name>ATP</name>
        <dbReference type="ChEBI" id="CHEBI:30616"/>
    </ligand>
</feature>
<protein>
    <recommendedName>
        <fullName evidence="15">Kinesin motor domain-containing protein</fullName>
    </recommendedName>
</protein>
<keyword evidence="7 12" id="KW-0505">Motor protein</keyword>
<dbReference type="OrthoDB" id="3176171at2759"/>
<comment type="similarity">
    <text evidence="10">Belongs to the TRAFAC class myosin-kinesin ATPase superfamily. Kinesin family. KIN-5/BimC subfamily.</text>
</comment>
<feature type="coiled-coil region" evidence="13">
    <location>
        <begin position="495"/>
        <end position="536"/>
    </location>
</feature>
<dbReference type="Pfam" id="PF00225">
    <property type="entry name" value="Kinesin"/>
    <property type="match status" value="1"/>
</dbReference>
<comment type="subcellular location">
    <subcellularLocation>
        <location evidence="1">Cytoplasm</location>
        <location evidence="1">Cytoskeleton</location>
        <location evidence="1">Spindle</location>
    </subcellularLocation>
</comment>
<feature type="region of interest" description="Disordered" evidence="14">
    <location>
        <begin position="780"/>
        <end position="805"/>
    </location>
</feature>
<accession>A0A835TCJ5</accession>
<evidence type="ECO:0000256" key="9">
    <source>
        <dbReference type="ARBA" id="ARBA00034488"/>
    </source>
</evidence>
<organism evidence="16 17">
    <name type="scientific">Chlamydomonas incerta</name>
    <dbReference type="NCBI Taxonomy" id="51695"/>
    <lineage>
        <taxon>Eukaryota</taxon>
        <taxon>Viridiplantae</taxon>
        <taxon>Chlorophyta</taxon>
        <taxon>core chlorophytes</taxon>
        <taxon>Chlorophyceae</taxon>
        <taxon>CS clade</taxon>
        <taxon>Chlamydomonadales</taxon>
        <taxon>Chlamydomonadaceae</taxon>
        <taxon>Chlamydomonas</taxon>
    </lineage>
</organism>
<dbReference type="PRINTS" id="PR00380">
    <property type="entry name" value="KINESINHEAVY"/>
</dbReference>
<evidence type="ECO:0000313" key="17">
    <source>
        <dbReference type="Proteomes" id="UP000650467"/>
    </source>
</evidence>
<evidence type="ECO:0000256" key="6">
    <source>
        <dbReference type="ARBA" id="ARBA00023054"/>
    </source>
</evidence>
<evidence type="ECO:0000256" key="4">
    <source>
        <dbReference type="ARBA" id="ARBA00022741"/>
    </source>
</evidence>
<evidence type="ECO:0000256" key="3">
    <source>
        <dbReference type="ARBA" id="ARBA00022701"/>
    </source>
</evidence>
<evidence type="ECO:0000256" key="2">
    <source>
        <dbReference type="ARBA" id="ARBA00022490"/>
    </source>
</evidence>
<name>A0A835TCJ5_CHLIN</name>
<feature type="compositionally biased region" description="Basic and acidic residues" evidence="14">
    <location>
        <begin position="41"/>
        <end position="50"/>
    </location>
</feature>
<keyword evidence="5 12" id="KW-0067">ATP-binding</keyword>
<comment type="similarity">
    <text evidence="9">Belongs to the TRAFAC class myosin-kinesin ATPase superfamily. Kinesin family. KIN-12 subfamily.</text>
</comment>
<keyword evidence="4 12" id="KW-0547">Nucleotide-binding</keyword>
<dbReference type="GO" id="GO:0007018">
    <property type="term" value="P:microtubule-based movement"/>
    <property type="evidence" value="ECO:0007669"/>
    <property type="project" value="InterPro"/>
</dbReference>
<dbReference type="SUPFAM" id="SSF57997">
    <property type="entry name" value="Tropomyosin"/>
    <property type="match status" value="1"/>
</dbReference>
<keyword evidence="8" id="KW-0206">Cytoskeleton</keyword>
<feature type="region of interest" description="Disordered" evidence="14">
    <location>
        <begin position="692"/>
        <end position="733"/>
    </location>
</feature>
<evidence type="ECO:0000256" key="1">
    <source>
        <dbReference type="ARBA" id="ARBA00004186"/>
    </source>
</evidence>
<dbReference type="GO" id="GO:0005524">
    <property type="term" value="F:ATP binding"/>
    <property type="evidence" value="ECO:0007669"/>
    <property type="project" value="UniProtKB-UniRule"/>
</dbReference>
<dbReference type="InterPro" id="IPR036961">
    <property type="entry name" value="Kinesin_motor_dom_sf"/>
</dbReference>
<dbReference type="PROSITE" id="PS50067">
    <property type="entry name" value="KINESIN_MOTOR_2"/>
    <property type="match status" value="1"/>
</dbReference>
<comment type="caution">
    <text evidence="16">The sequence shown here is derived from an EMBL/GenBank/DDBJ whole genome shotgun (WGS) entry which is preliminary data.</text>
</comment>
<evidence type="ECO:0000256" key="5">
    <source>
        <dbReference type="ARBA" id="ARBA00022840"/>
    </source>
</evidence>
<dbReference type="InterPro" id="IPR027417">
    <property type="entry name" value="P-loop_NTPase"/>
</dbReference>
<dbReference type="FunFam" id="3.40.850.10:FF:000019">
    <property type="entry name" value="Kinesin-like protein KIN-5D"/>
    <property type="match status" value="1"/>
</dbReference>
<dbReference type="PANTHER" id="PTHR37739">
    <property type="entry name" value="KINESIN-LIKE PROTEIN KIN-12D"/>
    <property type="match status" value="1"/>
</dbReference>
<dbReference type="Proteomes" id="UP000650467">
    <property type="component" value="Unassembled WGS sequence"/>
</dbReference>
<feature type="compositionally biased region" description="Basic and acidic residues" evidence="14">
    <location>
        <begin position="79"/>
        <end position="88"/>
    </location>
</feature>
<evidence type="ECO:0000256" key="12">
    <source>
        <dbReference type="PROSITE-ProRule" id="PRU00283"/>
    </source>
</evidence>
<feature type="domain" description="Kinesin motor" evidence="15">
    <location>
        <begin position="110"/>
        <end position="452"/>
    </location>
</feature>
<dbReference type="GO" id="GO:0008017">
    <property type="term" value="F:microtubule binding"/>
    <property type="evidence" value="ECO:0007669"/>
    <property type="project" value="InterPro"/>
</dbReference>
<evidence type="ECO:0000256" key="7">
    <source>
        <dbReference type="ARBA" id="ARBA00023175"/>
    </source>
</evidence>
<evidence type="ECO:0000313" key="16">
    <source>
        <dbReference type="EMBL" id="KAG2442972.1"/>
    </source>
</evidence>
<evidence type="ECO:0000256" key="11">
    <source>
        <dbReference type="ARBA" id="ARBA00046159"/>
    </source>
</evidence>
<proteinExistence type="inferred from homology"/>
<evidence type="ECO:0000256" key="13">
    <source>
        <dbReference type="SAM" id="Coils"/>
    </source>
</evidence>
<dbReference type="GO" id="GO:0005874">
    <property type="term" value="C:microtubule"/>
    <property type="evidence" value="ECO:0007669"/>
    <property type="project" value="UniProtKB-KW"/>
</dbReference>
<dbReference type="CDD" id="cd00106">
    <property type="entry name" value="KISc"/>
    <property type="match status" value="1"/>
</dbReference>
<feature type="compositionally biased region" description="Basic and acidic residues" evidence="14">
    <location>
        <begin position="791"/>
        <end position="805"/>
    </location>
</feature>
<evidence type="ECO:0000256" key="14">
    <source>
        <dbReference type="SAM" id="MobiDB-lite"/>
    </source>
</evidence>
<sequence>MADFWTKGLRGGGDVGATPRQNRAVAGQKPGNADKPGPTPVREEKAKGDKALTPIMAGIGQVRAPHPTVRKMPPLNTENSDKDMRPDSPSKAPSEFSGDGDEGDYIENDSVRVFVRVRPATSQEVTHDKHEQCLSVIGSRSIQLNIKEKQNTTHSFNFDQVLPENTTQQDVFDLAGVAAVDNCLAGYNSSIFAYGQTGAGKTFTIIGNISNPEKRGLAPRVFDYLFSKIGENENTRGHETVKYNCRASFLEIYNENIGDLLSASGANLPIREDPEKGPYVEGLTEPPALNVDEMLSLLLKGAENRHTGETRLNHESSRSHSVFVCTVEKTVTSNGISKCFYAKLNLVDLAGSERIASGAHGGSNVTGEHFKEACNINKSLTALGRVTTELVKSQKAGGGGHVPYRDSKLTFLLQSSLGGNAKTLIIANVSPSSVCAQETLSTLRFAKQTKHIRNDAKVNWTVQGDRLAMQREIERLRMELASARSGTSEPLVQRNLELSGELQQEQQRREELQQERDRLQAVYNQAKLQIRVLDQRLVGLNGMSDRSGISALVPLVDQLEVLDGGCMRLRVELAEAERTVLESRLATEELGRVALSAQLADAAAAREAMDAKCADLEEQLSALGKEKADLEESCSVLAENFSEAGARISEQKEQLAAQAAGLQEARDQTAQLESQLAEEQSARKKVEEELAEARAKAGQDAEGAAAQAAALQSQLDDRGAELSQQASRMEGLERQLEGALAEVQQLQTRLAEAQEHMAQTQHEGGERVAELSAKLEAAEGRAAQTSATLDDTARDLASSREQLAQRESRLADVEAQLGAKASECAEALQQLAETQSGLEEQRAARGTAEAEAASLGAQLAALKEQLAAAEGTGSEVAQALAAARREATELAEQLAARGSELQAAEGREAAARGEVEELTARTAALEAAAKEQAAAQASVEESLAGAQAEVAALKEQVAGLEQQLGEALGEHSASIERATSLSGTVEQMSTRVRELETANAKQAVEAAERATAAAAAAAALEARLAEVEAAKARLAEQLEQEQAAEAALREEVARHTVAISELRVQVSQEETRALTARREKAESEADAQRQMAEIEDRHQQELQKLQDDLDRRNVDLKSRDQEMIRSNFALKGEIDRLQSGLEQAKRELSSSKANQEQLVASHQVAIAGMNERLNKQTDRYNELSKKHDVVKQQLDSAQREIENWRTKSERLDHAMADVTRLIRFARNPPDSARSSLIMTRSDHLSPNWATSNVSGSRNGPSGMGATPGSLSLRITESPAESPRMSTSRYSNASPAASKMGSVAASHRIDDDGEEWQSAARRTPDIVSPGDQLPIPTDVDDC</sequence>
<keyword evidence="3" id="KW-0493">Microtubule</keyword>
<dbReference type="GO" id="GO:0005819">
    <property type="term" value="C:spindle"/>
    <property type="evidence" value="ECO:0007669"/>
    <property type="project" value="UniProtKB-SubCell"/>
</dbReference>
<dbReference type="Gene3D" id="1.10.287.1490">
    <property type="match status" value="2"/>
</dbReference>
<keyword evidence="17" id="KW-1185">Reference proteome</keyword>